<accession>A0A8H2K0Q1</accession>
<proteinExistence type="predicted"/>
<dbReference type="RefSeq" id="WP_005027612.1">
    <property type="nucleotide sequence ID" value="NZ_CP027365.1"/>
</dbReference>
<evidence type="ECO:0000313" key="2">
    <source>
        <dbReference type="Proteomes" id="UP000314285"/>
    </source>
</evidence>
<gene>
    <name evidence="1" type="ORF">FHY67_10305</name>
</gene>
<dbReference type="Proteomes" id="UP000314285">
    <property type="component" value="Unassembled WGS sequence"/>
</dbReference>
<name>A0A8H2K0Q1_ACIRA</name>
<protein>
    <submittedName>
        <fullName evidence="1">DUF2750 domain-containing protein</fullName>
    </submittedName>
</protein>
<evidence type="ECO:0000313" key="1">
    <source>
        <dbReference type="EMBL" id="TNX91367.1"/>
    </source>
</evidence>
<dbReference type="EMBL" id="VFBM01000007">
    <property type="protein sequence ID" value="TNX91367.1"/>
    <property type="molecule type" value="Genomic_DNA"/>
</dbReference>
<dbReference type="Pfam" id="PF11042">
    <property type="entry name" value="DUF2750"/>
    <property type="match status" value="1"/>
</dbReference>
<comment type="caution">
    <text evidence="1">The sequence shown here is derived from an EMBL/GenBank/DDBJ whole genome shotgun (WGS) entry which is preliminary data.</text>
</comment>
<organism evidence="1 2">
    <name type="scientific">Acinetobacter radioresistens</name>
    <dbReference type="NCBI Taxonomy" id="40216"/>
    <lineage>
        <taxon>Bacteria</taxon>
        <taxon>Pseudomonadati</taxon>
        <taxon>Pseudomonadota</taxon>
        <taxon>Gammaproteobacteria</taxon>
        <taxon>Moraxellales</taxon>
        <taxon>Moraxellaceae</taxon>
        <taxon>Acinetobacter</taxon>
    </lineage>
</organism>
<dbReference type="InterPro" id="IPR021284">
    <property type="entry name" value="DUF2750"/>
</dbReference>
<reference evidence="1 2" key="1">
    <citation type="submission" date="2019-06" db="EMBL/GenBank/DDBJ databases">
        <title>Genome of Acinetobacter radioresistens APH1, a phenol degrading strain.</title>
        <authorList>
            <person name="Liu Y."/>
        </authorList>
    </citation>
    <scope>NUCLEOTIDE SEQUENCE [LARGE SCALE GENOMIC DNA]</scope>
    <source>
        <strain evidence="1 2">APH1</strain>
    </source>
</reference>
<dbReference type="AlphaFoldDB" id="A0A8H2K0Q1"/>
<sequence length="153" mass="18159">MKNPYQRKTVSKNQQKPYSVLENYQQFIQNIIAQRMIIALYHEGWALCATPSGQQAFPAWQSRSLARLLIKDQWENYKIHEITLKDLIGKVLPYLRAHETHLSLDLTPEGQNILVRPEKFLLDLKNYLYQLYLQQPEVFREMQLPAPRSIRLH</sequence>